<proteinExistence type="predicted"/>
<evidence type="ECO:0000313" key="1">
    <source>
        <dbReference type="EMBL" id="KAJ8867051.1"/>
    </source>
</evidence>
<reference evidence="1 2" key="1">
    <citation type="submission" date="2023-02" db="EMBL/GenBank/DDBJ databases">
        <title>LHISI_Scaffold_Assembly.</title>
        <authorList>
            <person name="Stuart O.P."/>
            <person name="Cleave R."/>
            <person name="Magrath M.J.L."/>
            <person name="Mikheyev A.S."/>
        </authorList>
    </citation>
    <scope>NUCLEOTIDE SEQUENCE [LARGE SCALE GENOMIC DNA]</scope>
    <source>
        <strain evidence="1">Daus_M_001</strain>
        <tissue evidence="1">Leg muscle</tissue>
    </source>
</reference>
<protein>
    <submittedName>
        <fullName evidence="1">Uncharacterized protein</fullName>
    </submittedName>
</protein>
<dbReference type="EMBL" id="JARBHB010000016">
    <property type="protein sequence ID" value="KAJ8867051.1"/>
    <property type="molecule type" value="Genomic_DNA"/>
</dbReference>
<organism evidence="1 2">
    <name type="scientific">Dryococelus australis</name>
    <dbReference type="NCBI Taxonomy" id="614101"/>
    <lineage>
        <taxon>Eukaryota</taxon>
        <taxon>Metazoa</taxon>
        <taxon>Ecdysozoa</taxon>
        <taxon>Arthropoda</taxon>
        <taxon>Hexapoda</taxon>
        <taxon>Insecta</taxon>
        <taxon>Pterygota</taxon>
        <taxon>Neoptera</taxon>
        <taxon>Polyneoptera</taxon>
        <taxon>Phasmatodea</taxon>
        <taxon>Verophasmatodea</taxon>
        <taxon>Anareolatae</taxon>
        <taxon>Phasmatidae</taxon>
        <taxon>Eurycanthinae</taxon>
        <taxon>Dryococelus</taxon>
    </lineage>
</organism>
<dbReference type="Proteomes" id="UP001159363">
    <property type="component" value="Chromosome 15"/>
</dbReference>
<evidence type="ECO:0000313" key="2">
    <source>
        <dbReference type="Proteomes" id="UP001159363"/>
    </source>
</evidence>
<keyword evidence="2" id="KW-1185">Reference proteome</keyword>
<name>A0ABQ9G3J9_9NEOP</name>
<gene>
    <name evidence="1" type="ORF">PR048_032913</name>
</gene>
<sequence>MKSTHQDTELQLHQREEEVERELKQWQKTGELPCPDVLARIVTAKDKIPVLKERLLERELELKEMGQRLSASSQMLTEKENWHQAVLEVRR</sequence>
<comment type="caution">
    <text evidence="1">The sequence shown here is derived from an EMBL/GenBank/DDBJ whole genome shotgun (WGS) entry which is preliminary data.</text>
</comment>
<accession>A0ABQ9G3J9</accession>